<dbReference type="InterPro" id="IPR005123">
    <property type="entry name" value="Oxoglu/Fe-dep_dioxygenase_dom"/>
</dbReference>
<sequence length="212" mass="25057">MERWWYSLFSANEVSMGQGSFVFESEVESFLDGMIEYYPNFFKDDEFSYLKEKLNWRKDLITIFGKTNPIPRLHCWYGDQGINYEYSNIHLPRNDWSSELIKIKDEIEEKVSTRFNGMLANYYRDGSDYVSWHSDDEKSLGPNPTIACASFGGPRVFSLKNRKSGELIKINLQGRSLLIMHPPTQREWLHQIPKSKVFEDERISLTFRFVHQ</sequence>
<dbReference type="STRING" id="862908.BMS_1318"/>
<dbReference type="PROSITE" id="PS51471">
    <property type="entry name" value="FE2OG_OXY"/>
    <property type="match status" value="1"/>
</dbReference>
<evidence type="ECO:0000259" key="1">
    <source>
        <dbReference type="PROSITE" id="PS51471"/>
    </source>
</evidence>
<accession>E1WZK4</accession>
<dbReference type="EMBL" id="FQ312005">
    <property type="protein sequence ID" value="CBW26190.1"/>
    <property type="molecule type" value="Genomic_DNA"/>
</dbReference>
<dbReference type="Gene3D" id="2.60.120.590">
    <property type="entry name" value="Alpha-ketoglutarate-dependent dioxygenase AlkB-like"/>
    <property type="match status" value="1"/>
</dbReference>
<dbReference type="eggNOG" id="COG3145">
    <property type="taxonomic scope" value="Bacteria"/>
</dbReference>
<protein>
    <submittedName>
        <fullName evidence="2">2OG-Fe(II) oxygenase superfamily protein</fullName>
    </submittedName>
</protein>
<evidence type="ECO:0000313" key="3">
    <source>
        <dbReference type="Proteomes" id="UP000008963"/>
    </source>
</evidence>
<dbReference type="InterPro" id="IPR032854">
    <property type="entry name" value="ALKBH3"/>
</dbReference>
<dbReference type="InterPro" id="IPR027450">
    <property type="entry name" value="AlkB-like"/>
</dbReference>
<dbReference type="PANTHER" id="PTHR31212">
    <property type="entry name" value="ALPHA-KETOGLUTARATE-DEPENDENT DIOXYGENASE ALKB HOMOLOG 3"/>
    <property type="match status" value="1"/>
</dbReference>
<name>E1WZK4_HALMS</name>
<dbReference type="SUPFAM" id="SSF51197">
    <property type="entry name" value="Clavaminate synthase-like"/>
    <property type="match status" value="1"/>
</dbReference>
<dbReference type="Proteomes" id="UP000008963">
    <property type="component" value="Chromosome"/>
</dbReference>
<dbReference type="RefSeq" id="WP_014243974.1">
    <property type="nucleotide sequence ID" value="NC_016620.1"/>
</dbReference>
<gene>
    <name evidence="2" type="ordered locus">BMS_1318</name>
</gene>
<dbReference type="GO" id="GO:0051213">
    <property type="term" value="F:dioxygenase activity"/>
    <property type="evidence" value="ECO:0007669"/>
    <property type="project" value="InterPro"/>
</dbReference>
<dbReference type="Pfam" id="PF13532">
    <property type="entry name" value="2OG-FeII_Oxy_2"/>
    <property type="match status" value="1"/>
</dbReference>
<dbReference type="PATRIC" id="fig|862908.3.peg.1255"/>
<feature type="domain" description="Fe2OG dioxygenase" evidence="1">
    <location>
        <begin position="114"/>
        <end position="211"/>
    </location>
</feature>
<dbReference type="PANTHER" id="PTHR31212:SF4">
    <property type="entry name" value="ALPHA-KETOGLUTARATE-DEPENDENT DIOXYGENASE ALKB HOMOLOG 3"/>
    <property type="match status" value="1"/>
</dbReference>
<evidence type="ECO:0000313" key="2">
    <source>
        <dbReference type="EMBL" id="CBW26190.1"/>
    </source>
</evidence>
<organism evidence="2 3">
    <name type="scientific">Halobacteriovorax marinus (strain ATCC BAA-682 / DSM 15412 / SJ)</name>
    <name type="common">Bacteriovorax marinus</name>
    <dbReference type="NCBI Taxonomy" id="862908"/>
    <lineage>
        <taxon>Bacteria</taxon>
        <taxon>Pseudomonadati</taxon>
        <taxon>Bdellovibrionota</taxon>
        <taxon>Bacteriovoracia</taxon>
        <taxon>Bacteriovoracales</taxon>
        <taxon>Halobacteriovoraceae</taxon>
        <taxon>Halobacteriovorax</taxon>
    </lineage>
</organism>
<keyword evidence="3" id="KW-1185">Reference proteome</keyword>
<dbReference type="GO" id="GO:0006307">
    <property type="term" value="P:DNA alkylation repair"/>
    <property type="evidence" value="ECO:0007669"/>
    <property type="project" value="InterPro"/>
</dbReference>
<reference evidence="3" key="1">
    <citation type="journal article" date="2013" name="ISME J.">
        <title>A small predatory core genome in the divergent marine Bacteriovorax marinus SJ and the terrestrial Bdellovibrio bacteriovorus.</title>
        <authorList>
            <person name="Crossman L.C."/>
            <person name="Chen H."/>
            <person name="Cerdeno-Tarraga A.M."/>
            <person name="Brooks K."/>
            <person name="Quail M.A."/>
            <person name="Pineiro S.A."/>
            <person name="Hobley L."/>
            <person name="Sockett R.E."/>
            <person name="Bentley S.D."/>
            <person name="Parkhill J."/>
            <person name="Williams H.N."/>
            <person name="Stine O.C."/>
        </authorList>
    </citation>
    <scope>NUCLEOTIDE SEQUENCE [LARGE SCALE GENOMIC DNA]</scope>
    <source>
        <strain evidence="3">ATCC BAA-682 / DSM 15412 / SJ</strain>
    </source>
</reference>
<dbReference type="KEGG" id="bmx:BMS_1318"/>
<dbReference type="InterPro" id="IPR037151">
    <property type="entry name" value="AlkB-like_sf"/>
</dbReference>
<dbReference type="HOGENOM" id="CLU_048788_5_2_7"/>
<proteinExistence type="predicted"/>
<dbReference type="AlphaFoldDB" id="E1WZK4"/>